<dbReference type="RefSeq" id="WP_266061626.1">
    <property type="nucleotide sequence ID" value="NZ_JAPKFM010000009.1"/>
</dbReference>
<keyword evidence="3" id="KW-1185">Reference proteome</keyword>
<feature type="compositionally biased region" description="Acidic residues" evidence="1">
    <location>
        <begin position="211"/>
        <end position="221"/>
    </location>
</feature>
<feature type="region of interest" description="Disordered" evidence="1">
    <location>
        <begin position="164"/>
        <end position="221"/>
    </location>
</feature>
<feature type="compositionally biased region" description="Polar residues" evidence="1">
    <location>
        <begin position="431"/>
        <end position="440"/>
    </location>
</feature>
<dbReference type="CDD" id="cd00085">
    <property type="entry name" value="HNHc"/>
    <property type="match status" value="1"/>
</dbReference>
<feature type="compositionally biased region" description="Low complexity" evidence="1">
    <location>
        <begin position="191"/>
        <end position="210"/>
    </location>
</feature>
<name>A0A9X3D4A2_9ACTN</name>
<organism evidence="2 3">
    <name type="scientific">Gordonia aquimaris</name>
    <dbReference type="NCBI Taxonomy" id="2984863"/>
    <lineage>
        <taxon>Bacteria</taxon>
        <taxon>Bacillati</taxon>
        <taxon>Actinomycetota</taxon>
        <taxon>Actinomycetes</taxon>
        <taxon>Mycobacteriales</taxon>
        <taxon>Gordoniaceae</taxon>
        <taxon>Gordonia</taxon>
    </lineage>
</organism>
<feature type="compositionally biased region" description="Basic and acidic residues" evidence="1">
    <location>
        <begin position="450"/>
        <end position="474"/>
    </location>
</feature>
<evidence type="ECO:0000313" key="2">
    <source>
        <dbReference type="EMBL" id="MCX2964566.1"/>
    </source>
</evidence>
<proteinExistence type="predicted"/>
<feature type="compositionally biased region" description="Low complexity" evidence="1">
    <location>
        <begin position="350"/>
        <end position="361"/>
    </location>
</feature>
<dbReference type="AlphaFoldDB" id="A0A9X3D4A2"/>
<accession>A0A9X3D4A2</accession>
<dbReference type="InterPro" id="IPR003615">
    <property type="entry name" value="HNH_nuc"/>
</dbReference>
<feature type="region of interest" description="Disordered" evidence="1">
    <location>
        <begin position="346"/>
        <end position="482"/>
    </location>
</feature>
<feature type="compositionally biased region" description="Acidic residues" evidence="1">
    <location>
        <begin position="408"/>
        <end position="427"/>
    </location>
</feature>
<dbReference type="Proteomes" id="UP001143347">
    <property type="component" value="Unassembled WGS sequence"/>
</dbReference>
<sequence>MFTFTDRAADDALLASSSLDELAQHGRDLLRLSNQAQALAMQIARQIGRSTYNERLAGYNDFVPNRVRNAADKAAKGEISLQLGISRRQAGEWVSLDELLDEHPKIRDAFRAGDLRPHRLGVAIRGAATGPTGDLRARLGELADNAETTDETDTDTDNVDEELTLDLDDPAADLDPGTDDPGTDDTGTDGEGASEAGDAASETDPAATDDPAGDDADEDEPWDFDDVVLDLASRPTTDTALRDDLDAIIISLDPDRAAEAREDITDLFGDVTIGNEAFGHMTVDACIPAEHGVHLRDRISALISRRVCRRDGRSIKAQRVAAFAEIIKAPGAKLRCHCGDDTCPARQTRTNNPAPATAPTPSSVTGGERESSVDTSTVDDTVAPDQTADEPAVGGPDAAEEQPITLADIDEDTAVDSDSDSNIDDNGESSQSGTGTNAVDITQDAAPSPEPRRDFIAAPPAEHDAAVADAHTDSDTDSDSDSDLVLPSLTLLHDPTGLDPTRLMGYGAIDPAHAARIAPHATTITARPSETRTASGLIIFGNRTPAPPIDPTGHGGFATPPPGALTYRPSAALRAEIIQLDRRCRYPYCGRPSEECELDHLLKFCHADPVAGGWTVGFNLAPLCRPDHDRKHDGPWIPTMHTDRTITWRNARTGQIIVTYPR</sequence>
<protein>
    <recommendedName>
        <fullName evidence="4">DUF222 domain-containing protein</fullName>
    </recommendedName>
</protein>
<reference evidence="2" key="1">
    <citation type="submission" date="2022-10" db="EMBL/GenBank/DDBJ databases">
        <title>WGS of marine actinomycetes from Thailand.</title>
        <authorList>
            <person name="Thawai C."/>
        </authorList>
    </citation>
    <scope>NUCLEOTIDE SEQUENCE</scope>
    <source>
        <strain evidence="2">SW21</strain>
    </source>
</reference>
<feature type="compositionally biased region" description="Acidic residues" evidence="1">
    <location>
        <begin position="164"/>
        <end position="188"/>
    </location>
</feature>
<evidence type="ECO:0000313" key="3">
    <source>
        <dbReference type="Proteomes" id="UP001143347"/>
    </source>
</evidence>
<dbReference type="EMBL" id="JAPKFM010000009">
    <property type="protein sequence ID" value="MCX2964566.1"/>
    <property type="molecule type" value="Genomic_DNA"/>
</dbReference>
<gene>
    <name evidence="2" type="ORF">OSB52_10730</name>
</gene>
<evidence type="ECO:0008006" key="4">
    <source>
        <dbReference type="Google" id="ProtNLM"/>
    </source>
</evidence>
<comment type="caution">
    <text evidence="2">The sequence shown here is derived from an EMBL/GenBank/DDBJ whole genome shotgun (WGS) entry which is preliminary data.</text>
</comment>
<evidence type="ECO:0000256" key="1">
    <source>
        <dbReference type="SAM" id="MobiDB-lite"/>
    </source>
</evidence>